<evidence type="ECO:0000313" key="2">
    <source>
        <dbReference type="EMBL" id="KAF9078579.1"/>
    </source>
</evidence>
<protein>
    <submittedName>
        <fullName evidence="2">Uncharacterized protein</fullName>
    </submittedName>
</protein>
<evidence type="ECO:0000313" key="3">
    <source>
        <dbReference type="Proteomes" id="UP000772434"/>
    </source>
</evidence>
<proteinExistence type="predicted"/>
<accession>A0A9P5QB19</accession>
<reference evidence="2" key="1">
    <citation type="submission" date="2020-11" db="EMBL/GenBank/DDBJ databases">
        <authorList>
            <consortium name="DOE Joint Genome Institute"/>
            <person name="Ahrendt S."/>
            <person name="Riley R."/>
            <person name="Andreopoulos W."/>
            <person name="Labutti K."/>
            <person name="Pangilinan J."/>
            <person name="Ruiz-Duenas F.J."/>
            <person name="Barrasa J.M."/>
            <person name="Sanchez-Garcia M."/>
            <person name="Camarero S."/>
            <person name="Miyauchi S."/>
            <person name="Serrano A."/>
            <person name="Linde D."/>
            <person name="Babiker R."/>
            <person name="Drula E."/>
            <person name="Ayuso-Fernandez I."/>
            <person name="Pacheco R."/>
            <person name="Padilla G."/>
            <person name="Ferreira P."/>
            <person name="Barriuso J."/>
            <person name="Kellner H."/>
            <person name="Castanera R."/>
            <person name="Alfaro M."/>
            <person name="Ramirez L."/>
            <person name="Pisabarro A.G."/>
            <person name="Kuo A."/>
            <person name="Tritt A."/>
            <person name="Lipzen A."/>
            <person name="He G."/>
            <person name="Yan M."/>
            <person name="Ng V."/>
            <person name="Cullen D."/>
            <person name="Martin F."/>
            <person name="Rosso M.-N."/>
            <person name="Henrissat B."/>
            <person name="Hibbett D."/>
            <person name="Martinez A.T."/>
            <person name="Grigoriev I.V."/>
        </authorList>
    </citation>
    <scope>NUCLEOTIDE SEQUENCE</scope>
    <source>
        <strain evidence="2">AH 40177</strain>
    </source>
</reference>
<name>A0A9P5QB19_9AGAR</name>
<dbReference type="AlphaFoldDB" id="A0A9P5QB19"/>
<evidence type="ECO:0000256" key="1">
    <source>
        <dbReference type="SAM" id="MobiDB-lite"/>
    </source>
</evidence>
<feature type="compositionally biased region" description="Low complexity" evidence="1">
    <location>
        <begin position="248"/>
        <end position="277"/>
    </location>
</feature>
<feature type="compositionally biased region" description="Low complexity" evidence="1">
    <location>
        <begin position="50"/>
        <end position="68"/>
    </location>
</feature>
<gene>
    <name evidence="2" type="ORF">BDP27DRAFT_17884</name>
</gene>
<keyword evidence="3" id="KW-1185">Reference proteome</keyword>
<dbReference type="EMBL" id="JADNRY010000001">
    <property type="protein sequence ID" value="KAF9078579.1"/>
    <property type="molecule type" value="Genomic_DNA"/>
</dbReference>
<feature type="region of interest" description="Disordered" evidence="1">
    <location>
        <begin position="133"/>
        <end position="152"/>
    </location>
</feature>
<dbReference type="Proteomes" id="UP000772434">
    <property type="component" value="Unassembled WGS sequence"/>
</dbReference>
<comment type="caution">
    <text evidence="2">The sequence shown here is derived from an EMBL/GenBank/DDBJ whole genome shotgun (WGS) entry which is preliminary data.</text>
</comment>
<dbReference type="OrthoDB" id="2507336at2759"/>
<feature type="region of interest" description="Disordered" evidence="1">
    <location>
        <begin position="1"/>
        <end position="79"/>
    </location>
</feature>
<feature type="compositionally biased region" description="Low complexity" evidence="1">
    <location>
        <begin position="1"/>
        <end position="42"/>
    </location>
</feature>
<organism evidence="2 3">
    <name type="scientific">Rhodocollybia butyracea</name>
    <dbReference type="NCBI Taxonomy" id="206335"/>
    <lineage>
        <taxon>Eukaryota</taxon>
        <taxon>Fungi</taxon>
        <taxon>Dikarya</taxon>
        <taxon>Basidiomycota</taxon>
        <taxon>Agaricomycotina</taxon>
        <taxon>Agaricomycetes</taxon>
        <taxon>Agaricomycetidae</taxon>
        <taxon>Agaricales</taxon>
        <taxon>Marasmiineae</taxon>
        <taxon>Omphalotaceae</taxon>
        <taxon>Rhodocollybia</taxon>
    </lineage>
</organism>
<feature type="region of interest" description="Disordered" evidence="1">
    <location>
        <begin position="189"/>
        <end position="322"/>
    </location>
</feature>
<sequence length="343" mass="36732">MPTLPEISESEISSESSSPLSTPMLSSSSTSGPYPGSSGPSSSPTPPPSTTTSSSVSPGSPTTTASTIRPPPLNPSPLLTEIRDQVRALGEGQLATNDLLRGLQGEPQDEVLPRIRRIEDMLQGLLNREMPEPAAPVEPEVPRSATPSSWSSEDIFVPTNLGPPHIPIAQHPDSGISLARRLAEILSQDVHPTPRRPVPPNPLQPFDYAPLPRGQGDSPLGSVRIPPLPSNNRSETRSAPPLRRPRQQPRGAPGQFTQPFAPAEPSGPSGPSSEAPGYRMGDIGRQAQTPRRQHNFGPLPQPVFPRAQTVPPPDNLGGDGERDLQSWYRRVCIQLSDSSMLFI</sequence>